<dbReference type="EMBL" id="AP018712">
    <property type="protein sequence ID" value="BBE31095.1"/>
    <property type="molecule type" value="Genomic_DNA"/>
</dbReference>
<dbReference type="KEGG" id="ocy:OSSY52_12360"/>
<dbReference type="RefSeq" id="WP_190613424.1">
    <property type="nucleotide sequence ID" value="NZ_AP018712.1"/>
</dbReference>
<accession>A0A7G1G4Q7</accession>
<dbReference type="AlphaFoldDB" id="A0A7G1G4Q7"/>
<reference evidence="1 2" key="1">
    <citation type="submission" date="2018-06" db="EMBL/GenBank/DDBJ databases">
        <title>Genome sequencing of Oceanotoga sp. sy52.</title>
        <authorList>
            <person name="Mori K."/>
        </authorList>
    </citation>
    <scope>NUCLEOTIDE SEQUENCE [LARGE SCALE GENOMIC DNA]</scope>
    <source>
        <strain evidence="2">sy52</strain>
    </source>
</reference>
<evidence type="ECO:0000313" key="2">
    <source>
        <dbReference type="Proteomes" id="UP000516361"/>
    </source>
</evidence>
<gene>
    <name evidence="1" type="ORF">OSSY52_12360</name>
</gene>
<dbReference type="InParanoid" id="A0A7G1G4Q7"/>
<dbReference type="Proteomes" id="UP000516361">
    <property type="component" value="Chromosome"/>
</dbReference>
<proteinExistence type="predicted"/>
<protein>
    <submittedName>
        <fullName evidence="1">Uncharacterized protein</fullName>
    </submittedName>
</protein>
<organism evidence="1 2">
    <name type="scientific">Tepiditoga spiralis</name>
    <dbReference type="NCBI Taxonomy" id="2108365"/>
    <lineage>
        <taxon>Bacteria</taxon>
        <taxon>Thermotogati</taxon>
        <taxon>Thermotogota</taxon>
        <taxon>Thermotogae</taxon>
        <taxon>Petrotogales</taxon>
        <taxon>Petrotogaceae</taxon>
        <taxon>Tepiditoga</taxon>
    </lineage>
</organism>
<sequence length="134" mass="16375">MIFAKKEGEPFDIFEVSDETKYKIYQTLPYDGIEYIDFNVTKEYRIQLLKVVDVKDDFDVYISYNPDKEHVLKIMEEFSEKVLVLINKKDDEKHWFYNSVMHEMINQYKRFLKQNHINFIEEIESEKVVFILKK</sequence>
<keyword evidence="2" id="KW-1185">Reference proteome</keyword>
<evidence type="ECO:0000313" key="1">
    <source>
        <dbReference type="EMBL" id="BBE31095.1"/>
    </source>
</evidence>
<name>A0A7G1G4Q7_9BACT</name>